<dbReference type="InterPro" id="IPR036928">
    <property type="entry name" value="AS_sf"/>
</dbReference>
<dbReference type="PROSITE" id="PS00571">
    <property type="entry name" value="AMIDASES"/>
    <property type="match status" value="1"/>
</dbReference>
<reference evidence="3 4" key="1">
    <citation type="submission" date="2014-08" db="EMBL/GenBank/DDBJ databases">
        <title>Comparative genomics reveals surprising divergence of two closely related strains of uncultivated UCYN-A cyanobacteria.</title>
        <authorList>
            <person name="Bombar D."/>
            <person name="Heller P."/>
            <person name="Sanchez-Baracaldo P."/>
            <person name="Carter B.J."/>
            <person name="Zert J.P."/>
        </authorList>
    </citation>
    <scope>NUCLEOTIDE SEQUENCE [LARGE SCALE GENOMIC DNA]</scope>
</reference>
<feature type="domain" description="Amidase" evidence="2">
    <location>
        <begin position="29"/>
        <end position="448"/>
    </location>
</feature>
<proteinExistence type="inferred from homology"/>
<dbReference type="eggNOG" id="COG0154">
    <property type="taxonomic scope" value="Bacteria"/>
</dbReference>
<dbReference type="AlphaFoldDB" id="A0A086CI73"/>
<dbReference type="PANTHER" id="PTHR11895:SF7">
    <property type="entry name" value="GLUTAMYL-TRNA(GLN) AMIDOTRANSFERASE SUBUNIT A, MITOCHONDRIAL"/>
    <property type="match status" value="1"/>
</dbReference>
<keyword evidence="3" id="KW-0378">Hydrolase</keyword>
<dbReference type="InterPro" id="IPR000120">
    <property type="entry name" value="Amidase"/>
</dbReference>
<protein>
    <submittedName>
        <fullName evidence="3">Amidase, Asp-tRNAAsn/Glu-tRNAGln amidotransferase A subunit</fullName>
        <ecNumber evidence="3">3.5.1.4</ecNumber>
    </submittedName>
</protein>
<sequence length="471" mass="50884">MSSIDIDLAFTPALELAKLILDRQITPLDLTQLFLERIEKYNSKLGSFFFVAKKAALKDAEKKTKKLNTISNLNYLPPFFGVPIGIKDLNSVVNMPLTYGISALKNNVASYDDEVTKRLKNAGFIILGKTATSQLGSFPYTEPPGFLPSRNPWNLDYTSGGSSGGSAAAVASGMCPIAQGSDGGGSIRGPAGCCGLVGIKPSRGRVSNAPMGDYQSGISSNGPIARTVSDAAALLDIMAGYTKGDPYWLPTSKTSFLEASKQVSQPLTIAFSHYIPPFLETELIIKKTIQKTALLLESLGHHLEEKCPSVEALIDPFTVIWQSGVEAAGLPLSILSPLNIWLQQRTVTAGEYLQAVHKVQIFSRKLVSFFDTFDILVLPVYLHQPIKVGEWSDLSPEKTLDKIINWISPCPAFNASGLPVISLPMGYDDLGLPIGIQLVGKPADELALIRVAAQLEKINNYQMLIPNSVSN</sequence>
<dbReference type="Pfam" id="PF01425">
    <property type="entry name" value="Amidase"/>
    <property type="match status" value="1"/>
</dbReference>
<dbReference type="STRING" id="1527444.ucyna2_00266"/>
<keyword evidence="3" id="KW-0808">Transferase</keyword>
<dbReference type="GO" id="GO:0016740">
    <property type="term" value="F:transferase activity"/>
    <property type="evidence" value="ECO:0007669"/>
    <property type="project" value="UniProtKB-KW"/>
</dbReference>
<comment type="similarity">
    <text evidence="1">Belongs to the amidase family.</text>
</comment>
<dbReference type="PATRIC" id="fig|1527444.3.peg.259"/>
<name>A0A086CI73_9CHRO</name>
<dbReference type="PANTHER" id="PTHR11895">
    <property type="entry name" value="TRANSAMIDASE"/>
    <property type="match status" value="1"/>
</dbReference>
<dbReference type="InterPro" id="IPR020556">
    <property type="entry name" value="Amidase_CS"/>
</dbReference>
<dbReference type="Gene3D" id="3.90.1300.10">
    <property type="entry name" value="Amidase signature (AS) domain"/>
    <property type="match status" value="1"/>
</dbReference>
<evidence type="ECO:0000259" key="2">
    <source>
        <dbReference type="Pfam" id="PF01425"/>
    </source>
</evidence>
<evidence type="ECO:0000313" key="3">
    <source>
        <dbReference type="EMBL" id="KFF41887.1"/>
    </source>
</evidence>
<dbReference type="InterPro" id="IPR023631">
    <property type="entry name" value="Amidase_dom"/>
</dbReference>
<dbReference type="EMBL" id="JPSP01000002">
    <property type="protein sequence ID" value="KFF41887.1"/>
    <property type="molecule type" value="Genomic_DNA"/>
</dbReference>
<dbReference type="Proteomes" id="UP000028922">
    <property type="component" value="Unassembled WGS sequence"/>
</dbReference>
<dbReference type="SUPFAM" id="SSF75304">
    <property type="entry name" value="Amidase signature (AS) enzymes"/>
    <property type="match status" value="1"/>
</dbReference>
<gene>
    <name evidence="3" type="ORF">ucyna2_00266</name>
</gene>
<dbReference type="GO" id="GO:0004040">
    <property type="term" value="F:amidase activity"/>
    <property type="evidence" value="ECO:0007669"/>
    <property type="project" value="UniProtKB-EC"/>
</dbReference>
<accession>A0A086CI73</accession>
<evidence type="ECO:0000313" key="4">
    <source>
        <dbReference type="Proteomes" id="UP000028922"/>
    </source>
</evidence>
<comment type="caution">
    <text evidence="3">The sequence shown here is derived from an EMBL/GenBank/DDBJ whole genome shotgun (WGS) entry which is preliminary data.</text>
</comment>
<organism evidence="3 4">
    <name type="scientific">Candidatus Atelocyanobacterium thalassa isolate SIO64986</name>
    <dbReference type="NCBI Taxonomy" id="1527444"/>
    <lineage>
        <taxon>Bacteria</taxon>
        <taxon>Bacillati</taxon>
        <taxon>Cyanobacteriota</taxon>
        <taxon>Cyanophyceae</taxon>
        <taxon>Oscillatoriophycideae</taxon>
        <taxon>Chroococcales</taxon>
        <taxon>Aphanothecaceae</taxon>
        <taxon>Candidatus Atelocyanobacterium</taxon>
        <taxon>Candidatus Atelocyanobacterium thalassae</taxon>
    </lineage>
</organism>
<evidence type="ECO:0000256" key="1">
    <source>
        <dbReference type="ARBA" id="ARBA00009199"/>
    </source>
</evidence>
<dbReference type="EC" id="3.5.1.4" evidence="3"/>